<evidence type="ECO:0000256" key="5">
    <source>
        <dbReference type="NCBIfam" id="TIGR02228"/>
    </source>
</evidence>
<feature type="region of interest" description="Disordered" evidence="6">
    <location>
        <begin position="173"/>
        <end position="194"/>
    </location>
</feature>
<dbReference type="RefSeq" id="WP_123233693.1">
    <property type="nucleotide sequence ID" value="NZ_RJSG01000002.1"/>
</dbReference>
<dbReference type="NCBIfam" id="TIGR02228">
    <property type="entry name" value="sigpep_I_arch"/>
    <property type="match status" value="1"/>
</dbReference>
<dbReference type="EC" id="3.4.21.89" evidence="5"/>
<keyword evidence="8" id="KW-0378">Hydrolase</keyword>
<keyword evidence="2 7" id="KW-0812">Transmembrane</keyword>
<evidence type="ECO:0000256" key="1">
    <source>
        <dbReference type="ARBA" id="ARBA00004370"/>
    </source>
</evidence>
<dbReference type="GO" id="GO:0016020">
    <property type="term" value="C:membrane"/>
    <property type="evidence" value="ECO:0007669"/>
    <property type="project" value="UniProtKB-SubCell"/>
</dbReference>
<comment type="subcellular location">
    <subcellularLocation>
        <location evidence="1">Membrane</location>
    </subcellularLocation>
</comment>
<dbReference type="GO" id="GO:0004252">
    <property type="term" value="F:serine-type endopeptidase activity"/>
    <property type="evidence" value="ECO:0007669"/>
    <property type="project" value="UniProtKB-UniRule"/>
</dbReference>
<dbReference type="InterPro" id="IPR036286">
    <property type="entry name" value="LexA/Signal_pep-like_sf"/>
</dbReference>
<dbReference type="InterPro" id="IPR001733">
    <property type="entry name" value="Peptidase_S26B"/>
</dbReference>
<organism evidence="8 9">
    <name type="scientific">Nocardioides marmorisolisilvae</name>
    <dbReference type="NCBI Taxonomy" id="1542737"/>
    <lineage>
        <taxon>Bacteria</taxon>
        <taxon>Bacillati</taxon>
        <taxon>Actinomycetota</taxon>
        <taxon>Actinomycetes</taxon>
        <taxon>Propionibacteriales</taxon>
        <taxon>Nocardioidaceae</taxon>
        <taxon>Nocardioides</taxon>
    </lineage>
</organism>
<evidence type="ECO:0000256" key="7">
    <source>
        <dbReference type="SAM" id="Phobius"/>
    </source>
</evidence>
<feature type="transmembrane region" description="Helical" evidence="7">
    <location>
        <begin position="148"/>
        <end position="169"/>
    </location>
</feature>
<keyword evidence="3 7" id="KW-1133">Transmembrane helix</keyword>
<proteinExistence type="predicted"/>
<evidence type="ECO:0000256" key="2">
    <source>
        <dbReference type="ARBA" id="ARBA00022692"/>
    </source>
</evidence>
<dbReference type="Proteomes" id="UP000277094">
    <property type="component" value="Unassembled WGS sequence"/>
</dbReference>
<accession>A0A3N0DUI3</accession>
<evidence type="ECO:0000313" key="9">
    <source>
        <dbReference type="Proteomes" id="UP000277094"/>
    </source>
</evidence>
<keyword evidence="9" id="KW-1185">Reference proteome</keyword>
<evidence type="ECO:0000256" key="4">
    <source>
        <dbReference type="ARBA" id="ARBA00023136"/>
    </source>
</evidence>
<gene>
    <name evidence="8" type="ORF">EFL95_09185</name>
</gene>
<protein>
    <recommendedName>
        <fullName evidence="5">Signal peptidase I</fullName>
        <ecNumber evidence="5">3.4.21.89</ecNumber>
    </recommendedName>
</protein>
<evidence type="ECO:0000256" key="3">
    <source>
        <dbReference type="ARBA" id="ARBA00022989"/>
    </source>
</evidence>
<comment type="caution">
    <text evidence="8">The sequence shown here is derived from an EMBL/GenBank/DDBJ whole genome shotgun (WGS) entry which is preliminary data.</text>
</comment>
<dbReference type="PANTHER" id="PTHR10806:SF6">
    <property type="entry name" value="SIGNAL PEPTIDASE COMPLEX CATALYTIC SUBUNIT SEC11"/>
    <property type="match status" value="1"/>
</dbReference>
<dbReference type="SUPFAM" id="SSF51306">
    <property type="entry name" value="LexA/Signal peptidase"/>
    <property type="match status" value="1"/>
</dbReference>
<dbReference type="AlphaFoldDB" id="A0A3N0DUI3"/>
<reference evidence="8 9" key="1">
    <citation type="submission" date="2018-11" db="EMBL/GenBank/DDBJ databases">
        <authorList>
            <person name="Li F."/>
        </authorList>
    </citation>
    <scope>NUCLEOTIDE SEQUENCE [LARGE SCALE GENOMIC DNA]</scope>
    <source>
        <strain evidence="8 9">KIS18-7</strain>
    </source>
</reference>
<dbReference type="CDD" id="cd06530">
    <property type="entry name" value="S26_SPase_I"/>
    <property type="match status" value="1"/>
</dbReference>
<dbReference type="InterPro" id="IPR019533">
    <property type="entry name" value="Peptidase_S26"/>
</dbReference>
<evidence type="ECO:0000313" key="8">
    <source>
        <dbReference type="EMBL" id="RNL79191.1"/>
    </source>
</evidence>
<keyword evidence="4 7" id="KW-0472">Membrane</keyword>
<dbReference type="GO" id="GO:0006465">
    <property type="term" value="P:signal peptide processing"/>
    <property type="evidence" value="ECO:0007669"/>
    <property type="project" value="UniProtKB-UniRule"/>
</dbReference>
<evidence type="ECO:0000256" key="6">
    <source>
        <dbReference type="SAM" id="MobiDB-lite"/>
    </source>
</evidence>
<dbReference type="EMBL" id="RJSG01000002">
    <property type="protein sequence ID" value="RNL79191.1"/>
    <property type="molecule type" value="Genomic_DNA"/>
</dbReference>
<dbReference type="PANTHER" id="PTHR10806">
    <property type="entry name" value="SIGNAL PEPTIDASE COMPLEX CATALYTIC SUBUNIT SEC11"/>
    <property type="match status" value="1"/>
</dbReference>
<dbReference type="OrthoDB" id="3178064at2"/>
<name>A0A3N0DUI3_9ACTN</name>
<dbReference type="GO" id="GO:0009003">
    <property type="term" value="F:signal peptidase activity"/>
    <property type="evidence" value="ECO:0007669"/>
    <property type="project" value="UniProtKB-EC"/>
</dbReference>
<sequence>MSLRTVRTVTGKAVALLVTGLVVVVLALAVVVPKLMGATSYTILTGSMRPKMPPGTLVVVKPVEPDQVRVGDVLTYQIESGKKAVATHRVERVEVTFSGTYSFIMKGDANQVADPSPVRPEQVRGKRVYAVPYLAYPSLLVDGDVRELVVMGSVVLLLGYALFSFAGAARDHRATRRRRTEPGTAARELEEVGS</sequence>